<feature type="compositionally biased region" description="Basic and acidic residues" evidence="1">
    <location>
        <begin position="31"/>
        <end position="42"/>
    </location>
</feature>
<gene>
    <name evidence="2" type="ORF">AVEN_153440_1</name>
</gene>
<feature type="compositionally biased region" description="Acidic residues" evidence="1">
    <location>
        <begin position="43"/>
        <end position="52"/>
    </location>
</feature>
<evidence type="ECO:0000313" key="3">
    <source>
        <dbReference type="Proteomes" id="UP000499080"/>
    </source>
</evidence>
<dbReference type="EMBL" id="BGPR01045318">
    <property type="protein sequence ID" value="GBO22193.1"/>
    <property type="molecule type" value="Genomic_DNA"/>
</dbReference>
<comment type="caution">
    <text evidence="2">The sequence shown here is derived from an EMBL/GenBank/DDBJ whole genome shotgun (WGS) entry which is preliminary data.</text>
</comment>
<evidence type="ECO:0000313" key="2">
    <source>
        <dbReference type="EMBL" id="GBO22193.1"/>
    </source>
</evidence>
<evidence type="ECO:0000256" key="1">
    <source>
        <dbReference type="SAM" id="MobiDB-lite"/>
    </source>
</evidence>
<dbReference type="OrthoDB" id="6779804at2759"/>
<dbReference type="Proteomes" id="UP000499080">
    <property type="component" value="Unassembled WGS sequence"/>
</dbReference>
<accession>A0A4Y2VAA2</accession>
<feature type="region of interest" description="Disordered" evidence="1">
    <location>
        <begin position="1"/>
        <end position="52"/>
    </location>
</feature>
<name>A0A4Y2VAA2_ARAVE</name>
<reference evidence="2 3" key="1">
    <citation type="journal article" date="2019" name="Sci. Rep.">
        <title>Orb-weaving spider Araneus ventricosus genome elucidates the spidroin gene catalogue.</title>
        <authorList>
            <person name="Kono N."/>
            <person name="Nakamura H."/>
            <person name="Ohtoshi R."/>
            <person name="Moran D.A.P."/>
            <person name="Shinohara A."/>
            <person name="Yoshida Y."/>
            <person name="Fujiwara M."/>
            <person name="Mori M."/>
            <person name="Tomita M."/>
            <person name="Arakawa K."/>
        </authorList>
    </citation>
    <scope>NUCLEOTIDE SEQUENCE [LARGE SCALE GENOMIC DNA]</scope>
</reference>
<proteinExistence type="predicted"/>
<keyword evidence="3" id="KW-1185">Reference proteome</keyword>
<feature type="compositionally biased region" description="Acidic residues" evidence="1">
    <location>
        <begin position="10"/>
        <end position="30"/>
    </location>
</feature>
<dbReference type="AlphaFoldDB" id="A0A4Y2VAA2"/>
<protein>
    <submittedName>
        <fullName evidence="2">Uncharacterized protein</fullName>
    </submittedName>
</protein>
<sequence>MERLRKLLADDETDENPEFDNEENEVLEDNFSDHESFSKYDTESEEDGDSGNEDVNYLVWFPSEDGVQWRKTKFRHHIRCLNILAL</sequence>
<organism evidence="2 3">
    <name type="scientific">Araneus ventricosus</name>
    <name type="common">Orbweaver spider</name>
    <name type="synonym">Epeira ventricosa</name>
    <dbReference type="NCBI Taxonomy" id="182803"/>
    <lineage>
        <taxon>Eukaryota</taxon>
        <taxon>Metazoa</taxon>
        <taxon>Ecdysozoa</taxon>
        <taxon>Arthropoda</taxon>
        <taxon>Chelicerata</taxon>
        <taxon>Arachnida</taxon>
        <taxon>Araneae</taxon>
        <taxon>Araneomorphae</taxon>
        <taxon>Entelegynae</taxon>
        <taxon>Araneoidea</taxon>
        <taxon>Araneidae</taxon>
        <taxon>Araneus</taxon>
    </lineage>
</organism>